<dbReference type="Proteomes" id="UP001603013">
    <property type="component" value="Unassembled WGS sequence"/>
</dbReference>
<evidence type="ECO:0000313" key="1">
    <source>
        <dbReference type="EMBL" id="MFF8279678.1"/>
    </source>
</evidence>
<evidence type="ECO:0008006" key="3">
    <source>
        <dbReference type="Google" id="ProtNLM"/>
    </source>
</evidence>
<accession>A0ABW6YII4</accession>
<evidence type="ECO:0000313" key="2">
    <source>
        <dbReference type="Proteomes" id="UP001603013"/>
    </source>
</evidence>
<name>A0ABW6YII4_9ACTN</name>
<gene>
    <name evidence="1" type="ORF">ACF05T_26805</name>
</gene>
<protein>
    <recommendedName>
        <fullName evidence="3">Transposase</fullName>
    </recommendedName>
</protein>
<sequence length="70" mass="7742">MSQSTVSRIWRAVALAPHQSQTSLLSTDPLFIDKVRDVVGLYLDPPEEKALSRWGFSEGDRWCAPAVAPS</sequence>
<dbReference type="EMBL" id="JBIBSM010000016">
    <property type="protein sequence ID" value="MFF8279678.1"/>
    <property type="molecule type" value="Genomic_DNA"/>
</dbReference>
<organism evidence="1 2">
    <name type="scientific">Streptomyces lateritius</name>
    <dbReference type="NCBI Taxonomy" id="67313"/>
    <lineage>
        <taxon>Bacteria</taxon>
        <taxon>Bacillati</taxon>
        <taxon>Actinomycetota</taxon>
        <taxon>Actinomycetes</taxon>
        <taxon>Kitasatosporales</taxon>
        <taxon>Streptomycetaceae</taxon>
        <taxon>Streptomyces</taxon>
    </lineage>
</organism>
<reference evidence="1 2" key="1">
    <citation type="submission" date="2024-10" db="EMBL/GenBank/DDBJ databases">
        <title>The Natural Products Discovery Center: Release of the First 8490 Sequenced Strains for Exploring Actinobacteria Biosynthetic Diversity.</title>
        <authorList>
            <person name="Kalkreuter E."/>
            <person name="Kautsar S.A."/>
            <person name="Yang D."/>
            <person name="Bader C.D."/>
            <person name="Teijaro C.N."/>
            <person name="Fluegel L."/>
            <person name="Davis C.M."/>
            <person name="Simpson J.R."/>
            <person name="Lauterbach L."/>
            <person name="Steele A.D."/>
            <person name="Gui C."/>
            <person name="Meng S."/>
            <person name="Li G."/>
            <person name="Viehrig K."/>
            <person name="Ye F."/>
            <person name="Su P."/>
            <person name="Kiefer A.F."/>
            <person name="Nichols A."/>
            <person name="Cepeda A.J."/>
            <person name="Yan W."/>
            <person name="Fan B."/>
            <person name="Jiang Y."/>
            <person name="Adhikari A."/>
            <person name="Zheng C.-J."/>
            <person name="Schuster L."/>
            <person name="Cowan T.M."/>
            <person name="Smanski M.J."/>
            <person name="Chevrette M.G."/>
            <person name="De Carvalho L.P.S."/>
            <person name="Shen B."/>
        </authorList>
    </citation>
    <scope>NUCLEOTIDE SEQUENCE [LARGE SCALE GENOMIC DNA]</scope>
    <source>
        <strain evidence="1 2">NPDC015755</strain>
    </source>
</reference>
<comment type="caution">
    <text evidence="1">The sequence shown here is derived from an EMBL/GenBank/DDBJ whole genome shotgun (WGS) entry which is preliminary data.</text>
</comment>
<dbReference type="RefSeq" id="WP_391936659.1">
    <property type="nucleotide sequence ID" value="NZ_JBIBSM010000016.1"/>
</dbReference>
<proteinExistence type="predicted"/>
<keyword evidence="2" id="KW-1185">Reference proteome</keyword>